<dbReference type="InterPro" id="IPR003018">
    <property type="entry name" value="GAF"/>
</dbReference>
<dbReference type="InterPro" id="IPR036971">
    <property type="entry name" value="PDEase_catalytic_dom_sf"/>
</dbReference>
<dbReference type="STRING" id="5722.A2EE12"/>
<sequence>MSSARTHGIRIESPSKNMETRSVSSKKAFSQTQTFGRTVKTAIPVIRQRLIQEEKPEITLMPTRVTKEQTIQEVTTLIDNFFSKLHIKTFRNEIEDFIQENITSNNVVYWEEITSLARLYSYKYKVSVNHEDTLIGQSFFNTTVQTIPVAGEHQHWRPELDGKIVNEKGPLIIFQLRDFDGSITGLIEIQKKFADPEPNFRDLTFINILQQKFELFSRFLKQPSLQGHIFEMSSVMAVEQFLAIFSTKMKDIFKCADSEIWDFTNKLKPIQYKNGSIKEINNNELGITGFVLSKGQLYNSFSIKRESCYNVVIDGQQDLPFMGNVCNNLVIIIRGCTIKPIFTSEDEYMLDYITPFVCTYFRNALKYSENPNSEPGLDLLKGIQKFLPVYNVKRSLVGMLEDTMVEIQKISQSDRVVFLKVNEDKLESAYFSGSRKPIKMKIGEGIAGYVAQTGQELNLSNAADSSHFNPSIDEMTGYTTRTLMSTPIINTFGEVHGVIQLINKMDNMPFSKRDSLIATVYGTLCTYMIHNQNLQDQTNDLQKRIDMVSKAVPKLEDVDGSIRELCHVARICTDCMGVTVYLFNNTKGIVELAGQDGHFKPAFSGKGAVDYCLKNNKSLIINDTFHEAIVHDSSDRGKRNILLVPIIADGSQIGCVEACNKHGNFTQIDLNTLTCISNIVSTSVTMRSMMNVIEHGRSQLIISHFINRDEIGKSIVPASFSNKTDINVNEYKAYERTPEELVSTVFEIYHQLNLLGNIKCDDFFTFICSVRSSYNQLGYHSWVKVVSIAQFVYRILSSSHDVFSKVEIISLIIASLLVYSGHDGTDDSYHKRLMTTEAIIAGSRSVHVHLAVTKSMHILSKFKNKLFFEDVDSIMKSIISFIMSQETIATATEELSKVIDSHQFDITCETHRQLFLQCMFNMCLYDEFARSNEISDKWEYLYSLERFSLGTREVEAKLTYSSKHNCQELYNKKQCVLKRMAGLEKLVKVVSAAPVKDVQHIGIVGPSFNRNKQFFQLSG</sequence>
<feature type="region of interest" description="Disordered" evidence="1">
    <location>
        <begin position="1"/>
        <end position="27"/>
    </location>
</feature>
<evidence type="ECO:0000256" key="1">
    <source>
        <dbReference type="SAM" id="MobiDB-lite"/>
    </source>
</evidence>
<reference evidence="3" key="2">
    <citation type="journal article" date="2007" name="Science">
        <title>Draft genome sequence of the sexually transmitted pathogen Trichomonas vaginalis.</title>
        <authorList>
            <person name="Carlton J.M."/>
            <person name="Hirt R.P."/>
            <person name="Silva J.C."/>
            <person name="Delcher A.L."/>
            <person name="Schatz M."/>
            <person name="Zhao Q."/>
            <person name="Wortman J.R."/>
            <person name="Bidwell S.L."/>
            <person name="Alsmark U.C.M."/>
            <person name="Besteiro S."/>
            <person name="Sicheritz-Ponten T."/>
            <person name="Noel C.J."/>
            <person name="Dacks J.B."/>
            <person name="Foster P.G."/>
            <person name="Simillion C."/>
            <person name="Van de Peer Y."/>
            <person name="Miranda-Saavedra D."/>
            <person name="Barton G.J."/>
            <person name="Westrop G.D."/>
            <person name="Mueller S."/>
            <person name="Dessi D."/>
            <person name="Fiori P.L."/>
            <person name="Ren Q."/>
            <person name="Paulsen I."/>
            <person name="Zhang H."/>
            <person name="Bastida-Corcuera F.D."/>
            <person name="Simoes-Barbosa A."/>
            <person name="Brown M.T."/>
            <person name="Hayes R.D."/>
            <person name="Mukherjee M."/>
            <person name="Okumura C.Y."/>
            <person name="Schneider R."/>
            <person name="Smith A.J."/>
            <person name="Vanacova S."/>
            <person name="Villalvazo M."/>
            <person name="Haas B.J."/>
            <person name="Pertea M."/>
            <person name="Feldblyum T.V."/>
            <person name="Utterback T.R."/>
            <person name="Shu C.L."/>
            <person name="Osoegawa K."/>
            <person name="de Jong P.J."/>
            <person name="Hrdy I."/>
            <person name="Horvathova L."/>
            <person name="Zubacova Z."/>
            <person name="Dolezal P."/>
            <person name="Malik S.B."/>
            <person name="Logsdon J.M. Jr."/>
            <person name="Henze K."/>
            <person name="Gupta A."/>
            <person name="Wang C.C."/>
            <person name="Dunne R.L."/>
            <person name="Upcroft J.A."/>
            <person name="Upcroft P."/>
            <person name="White O."/>
            <person name="Salzberg S.L."/>
            <person name="Tang P."/>
            <person name="Chiu C.-H."/>
            <person name="Lee Y.-S."/>
            <person name="Embley T.M."/>
            <person name="Coombs G.H."/>
            <person name="Mottram J.C."/>
            <person name="Tachezy J."/>
            <person name="Fraser-Liggett C.M."/>
            <person name="Johnson P.J."/>
        </authorList>
    </citation>
    <scope>NUCLEOTIDE SEQUENCE [LARGE SCALE GENOMIC DNA]</scope>
    <source>
        <strain evidence="3">G3</strain>
    </source>
</reference>
<organism evidence="3 4">
    <name type="scientific">Trichomonas vaginalis (strain ATCC PRA-98 / G3)</name>
    <dbReference type="NCBI Taxonomy" id="412133"/>
    <lineage>
        <taxon>Eukaryota</taxon>
        <taxon>Metamonada</taxon>
        <taxon>Parabasalia</taxon>
        <taxon>Trichomonadida</taxon>
        <taxon>Trichomonadidae</taxon>
        <taxon>Trichomonas</taxon>
    </lineage>
</organism>
<dbReference type="PANTHER" id="PTHR43336:SF3">
    <property type="entry name" value="GUANYLATE CYCLASE DOMAIN-CONTAINING PROTEIN"/>
    <property type="match status" value="1"/>
</dbReference>
<dbReference type="GO" id="GO:0004114">
    <property type="term" value="F:3',5'-cyclic-nucleotide phosphodiesterase activity"/>
    <property type="evidence" value="ECO:0007669"/>
    <property type="project" value="InterPro"/>
</dbReference>
<dbReference type="AlphaFoldDB" id="A2EE12"/>
<dbReference type="eggNOG" id="KOG3689">
    <property type="taxonomic scope" value="Eukaryota"/>
</dbReference>
<gene>
    <name evidence="3" type="ORF">TVAG_230840</name>
</gene>
<evidence type="ECO:0000313" key="3">
    <source>
        <dbReference type="EMBL" id="EAY09124.1"/>
    </source>
</evidence>
<dbReference type="SMR" id="A2EE12"/>
<dbReference type="InterPro" id="IPR002073">
    <property type="entry name" value="PDEase_catalytic_dom"/>
</dbReference>
<dbReference type="Pfam" id="PF00233">
    <property type="entry name" value="PDEase_I"/>
    <property type="match status" value="1"/>
</dbReference>
<dbReference type="InParanoid" id="A2EE12"/>
<accession>A2EE12</accession>
<dbReference type="EMBL" id="DS113364">
    <property type="protein sequence ID" value="EAY09124.1"/>
    <property type="molecule type" value="Genomic_DNA"/>
</dbReference>
<dbReference type="GO" id="GO:0007165">
    <property type="term" value="P:signal transduction"/>
    <property type="evidence" value="ECO:0007669"/>
    <property type="project" value="InterPro"/>
</dbReference>
<dbReference type="PANTHER" id="PTHR43336">
    <property type="entry name" value="OXYGEN SENSOR HISTIDINE KINASE RESPONSE REGULATOR DEVS/DOSS"/>
    <property type="match status" value="1"/>
</dbReference>
<dbReference type="SUPFAM" id="SSF55781">
    <property type="entry name" value="GAF domain-like"/>
    <property type="match status" value="2"/>
</dbReference>
<evidence type="ECO:0000313" key="4">
    <source>
        <dbReference type="Proteomes" id="UP000001542"/>
    </source>
</evidence>
<dbReference type="RefSeq" id="XP_001321347.1">
    <property type="nucleotide sequence ID" value="XM_001321312.1"/>
</dbReference>
<dbReference type="SMART" id="SM00065">
    <property type="entry name" value="GAF"/>
    <property type="match status" value="2"/>
</dbReference>
<proteinExistence type="predicted"/>
<dbReference type="Gene3D" id="1.10.1300.10">
    <property type="entry name" value="3'5'-cyclic nucleotide phosphodiesterase, catalytic domain"/>
    <property type="match status" value="1"/>
</dbReference>
<dbReference type="VEuPathDB" id="TrichDB:TVAG_230840"/>
<dbReference type="OrthoDB" id="546632at2759"/>
<name>A2EE12_TRIV3</name>
<feature type="compositionally biased region" description="Polar residues" evidence="1">
    <location>
        <begin position="14"/>
        <end position="27"/>
    </location>
</feature>
<dbReference type="Gene3D" id="3.30.450.40">
    <property type="match status" value="2"/>
</dbReference>
<keyword evidence="4" id="KW-1185">Reference proteome</keyword>
<dbReference type="KEGG" id="tva:4767040"/>
<dbReference type="VEuPathDB" id="TrichDB:TVAGG3_0889960"/>
<dbReference type="Pfam" id="PF01590">
    <property type="entry name" value="GAF"/>
    <property type="match status" value="1"/>
</dbReference>
<dbReference type="SUPFAM" id="SSF109604">
    <property type="entry name" value="HD-domain/PDEase-like"/>
    <property type="match status" value="1"/>
</dbReference>
<feature type="domain" description="PDEase" evidence="2">
    <location>
        <begin position="695"/>
        <end position="1019"/>
    </location>
</feature>
<dbReference type="PROSITE" id="PS51845">
    <property type="entry name" value="PDEASE_I_2"/>
    <property type="match status" value="1"/>
</dbReference>
<evidence type="ECO:0000259" key="2">
    <source>
        <dbReference type="PROSITE" id="PS51845"/>
    </source>
</evidence>
<dbReference type="Proteomes" id="UP000001542">
    <property type="component" value="Unassembled WGS sequence"/>
</dbReference>
<reference evidence="3" key="1">
    <citation type="submission" date="2006-10" db="EMBL/GenBank/DDBJ databases">
        <authorList>
            <person name="Amadeo P."/>
            <person name="Zhao Q."/>
            <person name="Wortman J."/>
            <person name="Fraser-Liggett C."/>
            <person name="Carlton J."/>
        </authorList>
    </citation>
    <scope>NUCLEOTIDE SEQUENCE</scope>
    <source>
        <strain evidence="3">G3</strain>
    </source>
</reference>
<dbReference type="Pfam" id="PF13185">
    <property type="entry name" value="GAF_2"/>
    <property type="match status" value="1"/>
</dbReference>
<dbReference type="InterPro" id="IPR029016">
    <property type="entry name" value="GAF-like_dom_sf"/>
</dbReference>
<protein>
    <submittedName>
        <fullName evidence="3">GAF domain containing protein</fullName>
    </submittedName>
</protein>